<name>A0A7V6DR98_9BACT</name>
<evidence type="ECO:0000256" key="2">
    <source>
        <dbReference type="ARBA" id="ARBA00012417"/>
    </source>
</evidence>
<dbReference type="PANTHER" id="PTHR10322">
    <property type="entry name" value="DNA POLYMERASE CATALYTIC SUBUNIT"/>
    <property type="match status" value="1"/>
</dbReference>
<dbReference type="EC" id="2.7.7.7" evidence="2"/>
<dbReference type="InterPro" id="IPR023211">
    <property type="entry name" value="DNA_pol_palm_dom_sf"/>
</dbReference>
<evidence type="ECO:0000256" key="1">
    <source>
        <dbReference type="ARBA" id="ARBA00005755"/>
    </source>
</evidence>
<gene>
    <name evidence="10" type="ORF">ENV52_14870</name>
</gene>
<accession>A0A7V6DR98</accession>
<comment type="caution">
    <text evidence="10">The sequence shown here is derived from an EMBL/GenBank/DDBJ whole genome shotgun (WGS) entry which is preliminary data.</text>
</comment>
<dbReference type="EMBL" id="DTGR01000229">
    <property type="protein sequence ID" value="HHS30966.1"/>
    <property type="molecule type" value="Genomic_DNA"/>
</dbReference>
<evidence type="ECO:0000313" key="10">
    <source>
        <dbReference type="EMBL" id="HHS30966.1"/>
    </source>
</evidence>
<evidence type="ECO:0000256" key="7">
    <source>
        <dbReference type="ARBA" id="ARBA00049244"/>
    </source>
</evidence>
<sequence>MHIVGWLFDLYPLGDRIVLWFITPEGEALRLVDAFPYRVYVGGNRDRVRREVKILEDRRWLRRTYPTQGRDLGSGEEIPVWALELNTYAHLPQLRAWLGRGEGGLEAYNCDLDVAAYYLYQKKIWPCAWYDLEYQEGQMVSLAPREGQFARDVSLPPLVTLGLGLTQDPLIPLGAGNGLAVTWEGRSLELEAGDRAGLVREVARWLSRVNPDLVLSDYGDEDIIPLLWRWSIASRVPLPLDREPGSVARKFSGGRTYFSYGRVVYQGNAAPFYGRWHVDRRNSFFFREADLMGLVQIARLGQIPLQQAARTSPGTLITSMQLARAVADNILIPWRKADPERFKSTGELLTVDKGGLTFMPPIGLFANVAELDFASMYPSIMAIHNISPETVNCRCCAEVVGEGAESGCWMPGAGGWDKRDLKPDLVPEARYRLCRKREGLVPRTLRPILELREQLKAAAREAAPELAILYQQRQTALKWMLVTCFGYLGYKNARFGRIEAHEAVTAFGRDKLLAAKEICEAKGYRVLHGLTDCVWIQQAGMTEADLQALCQEVSAATGVKLALEGIYRWIAFLPSRQNRERPVATRYFGVFADGKVKVRGLICRRRDTPPFIRRAQEALLARLATAADPAGLESIRPELEEMAAGFRQRLQEGGIHPQELVITRVLSQPLEDYRVDTPTALAMRQLHQAGVQIRPGEKVRYVHRERRGPKELRVQAAPFLDGLEGYDTTTYLELLERALVEVMTGVFGEAGLSTENAISRLSAAKSGPVGGRNSPWRPRRKGG</sequence>
<evidence type="ECO:0000256" key="4">
    <source>
        <dbReference type="ARBA" id="ARBA00022695"/>
    </source>
</evidence>
<organism evidence="10">
    <name type="scientific">Desulfobacca acetoxidans</name>
    <dbReference type="NCBI Taxonomy" id="60893"/>
    <lineage>
        <taxon>Bacteria</taxon>
        <taxon>Pseudomonadati</taxon>
        <taxon>Thermodesulfobacteriota</taxon>
        <taxon>Desulfobaccia</taxon>
        <taxon>Desulfobaccales</taxon>
        <taxon>Desulfobaccaceae</taxon>
        <taxon>Desulfobacca</taxon>
    </lineage>
</organism>
<dbReference type="Gene3D" id="1.10.132.60">
    <property type="entry name" value="DNA polymerase family B, C-terminal domain"/>
    <property type="match status" value="1"/>
</dbReference>
<dbReference type="InterPro" id="IPR006134">
    <property type="entry name" value="DNA-dir_DNA_pol_B_multi_dom"/>
</dbReference>
<dbReference type="Gene3D" id="1.10.287.690">
    <property type="entry name" value="Helix hairpin bin"/>
    <property type="match status" value="1"/>
</dbReference>
<evidence type="ECO:0000256" key="6">
    <source>
        <dbReference type="ARBA" id="ARBA00023125"/>
    </source>
</evidence>
<dbReference type="GO" id="GO:0006261">
    <property type="term" value="P:DNA-templated DNA replication"/>
    <property type="evidence" value="ECO:0007669"/>
    <property type="project" value="TreeGrafter"/>
</dbReference>
<dbReference type="AlphaFoldDB" id="A0A7V6DR98"/>
<dbReference type="SMART" id="SM00486">
    <property type="entry name" value="POLBc"/>
    <property type="match status" value="1"/>
</dbReference>
<dbReference type="GO" id="GO:0003887">
    <property type="term" value="F:DNA-directed DNA polymerase activity"/>
    <property type="evidence" value="ECO:0007669"/>
    <property type="project" value="UniProtKB-KW"/>
</dbReference>
<evidence type="ECO:0000256" key="3">
    <source>
        <dbReference type="ARBA" id="ARBA00022679"/>
    </source>
</evidence>
<proteinExistence type="inferred from homology"/>
<dbReference type="InterPro" id="IPR042087">
    <property type="entry name" value="DNA_pol_B_thumb"/>
</dbReference>
<feature type="domain" description="DNA-directed DNA polymerase family B multifunctional" evidence="9">
    <location>
        <begin position="314"/>
        <end position="706"/>
    </location>
</feature>
<dbReference type="InterPro" id="IPR050240">
    <property type="entry name" value="DNA_pol_type-B"/>
</dbReference>
<dbReference type="InterPro" id="IPR043502">
    <property type="entry name" value="DNA/RNA_pol_sf"/>
</dbReference>
<evidence type="ECO:0000256" key="5">
    <source>
        <dbReference type="ARBA" id="ARBA00022932"/>
    </source>
</evidence>
<dbReference type="Gene3D" id="3.90.1600.10">
    <property type="entry name" value="Palm domain of DNA polymerase"/>
    <property type="match status" value="1"/>
</dbReference>
<keyword evidence="4" id="KW-0548">Nucleotidyltransferase</keyword>
<keyword evidence="3" id="KW-0808">Transferase</keyword>
<dbReference type="SUPFAM" id="SSF56672">
    <property type="entry name" value="DNA/RNA polymerases"/>
    <property type="match status" value="1"/>
</dbReference>
<dbReference type="InterPro" id="IPR006172">
    <property type="entry name" value="DNA-dir_DNA_pol_B"/>
</dbReference>
<keyword evidence="6" id="KW-0238">DNA-binding</keyword>
<comment type="similarity">
    <text evidence="1">Belongs to the DNA polymerase type-B family.</text>
</comment>
<comment type="catalytic activity">
    <reaction evidence="7">
        <text>DNA(n) + a 2'-deoxyribonucleoside 5'-triphosphate = DNA(n+1) + diphosphate</text>
        <dbReference type="Rhea" id="RHEA:22508"/>
        <dbReference type="Rhea" id="RHEA-COMP:17339"/>
        <dbReference type="Rhea" id="RHEA-COMP:17340"/>
        <dbReference type="ChEBI" id="CHEBI:33019"/>
        <dbReference type="ChEBI" id="CHEBI:61560"/>
        <dbReference type="ChEBI" id="CHEBI:173112"/>
        <dbReference type="EC" id="2.7.7.7"/>
    </reaction>
</comment>
<protein>
    <recommendedName>
        <fullName evidence="2">DNA-directed DNA polymerase</fullName>
        <ecNumber evidence="2">2.7.7.7</ecNumber>
    </recommendedName>
</protein>
<feature type="region of interest" description="Disordered" evidence="8">
    <location>
        <begin position="764"/>
        <end position="783"/>
    </location>
</feature>
<evidence type="ECO:0000256" key="8">
    <source>
        <dbReference type="SAM" id="MobiDB-lite"/>
    </source>
</evidence>
<dbReference type="GO" id="GO:0000166">
    <property type="term" value="F:nucleotide binding"/>
    <property type="evidence" value="ECO:0007669"/>
    <property type="project" value="InterPro"/>
</dbReference>
<dbReference type="Pfam" id="PF00136">
    <property type="entry name" value="DNA_pol_B"/>
    <property type="match status" value="1"/>
</dbReference>
<dbReference type="PANTHER" id="PTHR10322:SF23">
    <property type="entry name" value="DNA POLYMERASE DELTA CATALYTIC SUBUNIT"/>
    <property type="match status" value="1"/>
</dbReference>
<dbReference type="CDD" id="cd05531">
    <property type="entry name" value="POLBc_B2"/>
    <property type="match status" value="1"/>
</dbReference>
<evidence type="ECO:0000259" key="9">
    <source>
        <dbReference type="Pfam" id="PF00136"/>
    </source>
</evidence>
<dbReference type="SUPFAM" id="SSF53098">
    <property type="entry name" value="Ribonuclease H-like"/>
    <property type="match status" value="1"/>
</dbReference>
<reference evidence="10" key="1">
    <citation type="journal article" date="2020" name="mSystems">
        <title>Genome- and Community-Level Interaction Insights into Carbon Utilization and Element Cycling Functions of Hydrothermarchaeota in Hydrothermal Sediment.</title>
        <authorList>
            <person name="Zhou Z."/>
            <person name="Liu Y."/>
            <person name="Xu W."/>
            <person name="Pan J."/>
            <person name="Luo Z.H."/>
            <person name="Li M."/>
        </authorList>
    </citation>
    <scope>NUCLEOTIDE SEQUENCE [LARGE SCALE GENOMIC DNA]</scope>
    <source>
        <strain evidence="10">SpSt-767</strain>
    </source>
</reference>
<dbReference type="InterPro" id="IPR012337">
    <property type="entry name" value="RNaseH-like_sf"/>
</dbReference>
<dbReference type="GO" id="GO:0003677">
    <property type="term" value="F:DNA binding"/>
    <property type="evidence" value="ECO:0007669"/>
    <property type="project" value="UniProtKB-KW"/>
</dbReference>
<keyword evidence="5" id="KW-0239">DNA-directed DNA polymerase</keyword>